<dbReference type="Proteomes" id="UP000509626">
    <property type="component" value="Chromosome"/>
</dbReference>
<dbReference type="Pfam" id="PF00171">
    <property type="entry name" value="Aldedh"/>
    <property type="match status" value="1"/>
</dbReference>
<dbReference type="KEGG" id="halu:HUG12_00545"/>
<dbReference type="InterPro" id="IPR015590">
    <property type="entry name" value="Aldehyde_DH_dom"/>
</dbReference>
<organism evidence="2 3">
    <name type="scientific">Halorarum salinum</name>
    <dbReference type="NCBI Taxonomy" id="2743089"/>
    <lineage>
        <taxon>Archaea</taxon>
        <taxon>Methanobacteriati</taxon>
        <taxon>Methanobacteriota</taxon>
        <taxon>Stenosarchaea group</taxon>
        <taxon>Halobacteria</taxon>
        <taxon>Halobacteriales</taxon>
        <taxon>Haloferacaceae</taxon>
        <taxon>Halorarum</taxon>
    </lineage>
</organism>
<dbReference type="SUPFAM" id="SSF53720">
    <property type="entry name" value="ALDH-like"/>
    <property type="match status" value="1"/>
</dbReference>
<dbReference type="AlphaFoldDB" id="A0A7D5QDY7"/>
<dbReference type="Gene3D" id="3.40.605.10">
    <property type="entry name" value="Aldehyde Dehydrogenase, Chain A, domain 1"/>
    <property type="match status" value="1"/>
</dbReference>
<evidence type="ECO:0000259" key="1">
    <source>
        <dbReference type="Pfam" id="PF00171"/>
    </source>
</evidence>
<name>A0A7D5QDY7_9EURY</name>
<dbReference type="InterPro" id="IPR016163">
    <property type="entry name" value="Ald_DH_C"/>
</dbReference>
<accession>A0A7D5QDY7</accession>
<dbReference type="InterPro" id="IPR016161">
    <property type="entry name" value="Ald_DH/histidinol_DH"/>
</dbReference>
<dbReference type="PANTHER" id="PTHR42804">
    <property type="entry name" value="ALDEHYDE DEHYDROGENASE"/>
    <property type="match status" value="1"/>
</dbReference>
<dbReference type="OrthoDB" id="6342at2157"/>
<dbReference type="PANTHER" id="PTHR42804:SF1">
    <property type="entry name" value="ALDEHYDE DEHYDROGENASE-RELATED"/>
    <property type="match status" value="1"/>
</dbReference>
<proteinExistence type="predicted"/>
<keyword evidence="3" id="KW-1185">Reference proteome</keyword>
<evidence type="ECO:0000313" key="2">
    <source>
        <dbReference type="EMBL" id="QLG60323.1"/>
    </source>
</evidence>
<dbReference type="EMBL" id="CP058579">
    <property type="protein sequence ID" value="QLG60323.1"/>
    <property type="molecule type" value="Genomic_DNA"/>
</dbReference>
<gene>
    <name evidence="2" type="ORF">HUG12_00545</name>
</gene>
<dbReference type="Gene3D" id="3.40.309.10">
    <property type="entry name" value="Aldehyde Dehydrogenase, Chain A, domain 2"/>
    <property type="match status" value="1"/>
</dbReference>
<sequence length="108" mass="11913">MYKEVFGPVLAVMPFADEAEVIDLINDTEYGLAAYIWTSTLQRAHRLADRVEVGKVSINSPSGGRLGVPHGGQKRTGFGRKNDFAETMREFNQAKGLLIDLTDDDISL</sequence>
<feature type="domain" description="Aldehyde dehydrogenase" evidence="1">
    <location>
        <begin position="3"/>
        <end position="95"/>
    </location>
</feature>
<evidence type="ECO:0000313" key="3">
    <source>
        <dbReference type="Proteomes" id="UP000509626"/>
    </source>
</evidence>
<protein>
    <submittedName>
        <fullName evidence="2">Aldehyde dehydrogenase family protein</fullName>
    </submittedName>
</protein>
<dbReference type="GO" id="GO:0016620">
    <property type="term" value="F:oxidoreductase activity, acting on the aldehyde or oxo group of donors, NAD or NADP as acceptor"/>
    <property type="evidence" value="ECO:0007669"/>
    <property type="project" value="InterPro"/>
</dbReference>
<dbReference type="InterPro" id="IPR016162">
    <property type="entry name" value="Ald_DH_N"/>
</dbReference>
<reference evidence="2 3" key="1">
    <citation type="submission" date="2020-06" db="EMBL/GenBank/DDBJ databases">
        <title>NJ-3-1, isolated from saline soil.</title>
        <authorList>
            <person name="Cui H.L."/>
            <person name="Shi X."/>
        </authorList>
    </citation>
    <scope>NUCLEOTIDE SEQUENCE [LARGE SCALE GENOMIC DNA]</scope>
    <source>
        <strain evidence="2 3">NJ-3-1</strain>
    </source>
</reference>